<dbReference type="PANTHER" id="PTHR30582">
    <property type="entry name" value="L,D-TRANSPEPTIDASE"/>
    <property type="match status" value="1"/>
</dbReference>
<evidence type="ECO:0000256" key="8">
    <source>
        <dbReference type="SAM" id="MobiDB-lite"/>
    </source>
</evidence>
<evidence type="ECO:0000313" key="12">
    <source>
        <dbReference type="Proteomes" id="UP001500642"/>
    </source>
</evidence>
<organism evidence="11 12">
    <name type="scientific">Brevibacterium pityocampae</name>
    <dbReference type="NCBI Taxonomy" id="506594"/>
    <lineage>
        <taxon>Bacteria</taxon>
        <taxon>Bacillati</taxon>
        <taxon>Actinomycetota</taxon>
        <taxon>Actinomycetes</taxon>
        <taxon>Micrococcales</taxon>
        <taxon>Brevibacteriaceae</taxon>
        <taxon>Brevibacterium</taxon>
    </lineage>
</organism>
<dbReference type="PROSITE" id="PS52029">
    <property type="entry name" value="LD_TPASE"/>
    <property type="match status" value="1"/>
</dbReference>
<sequence length="458" mass="47768">MLRRPSAALVAATAVVLLSACTAQQPGPQSTDGTRPTDSATEATAAAPVVEVVDPDEVDAGDQKTPADDPSSEEGSEPGSGGGGAEASAPEQTEPGPSAPSGAAGTDAADIEFAPGDTFALAVTGGEFASVELLDADHSAVPADPGTVSEDGTGWQARAGLAGGASYEWRAVTTAADGSEHTTTGTFETSAPAGSTVRARSVIADDDTVGVGAPIIINFGGSVDEEFRDDVEQRLSVAVTDEDGEPREVDGGWAWLPNIDGHSRIHYRPAEFWPAHSQVAVDLPLEDVPFSESAHGGKDMTLDFEIGREQITVADAKTHRMTVTRNGEEVMDFPASLGAPRSPSYNGMHIVMSKAESYTMTSEQWGYSTPVTHAVRIHNNGEFIHAAPWSVGSQGSANVSHGCINLSTERASEYYDSAIYGDPVEVTGSSVDLTVDSGEVADWVYTWEEWQELSALAD</sequence>
<reference evidence="12" key="1">
    <citation type="journal article" date="2019" name="Int. J. Syst. Evol. Microbiol.">
        <title>The Global Catalogue of Microorganisms (GCM) 10K type strain sequencing project: providing services to taxonomists for standard genome sequencing and annotation.</title>
        <authorList>
            <consortium name="The Broad Institute Genomics Platform"/>
            <consortium name="The Broad Institute Genome Sequencing Center for Infectious Disease"/>
            <person name="Wu L."/>
            <person name="Ma J."/>
        </authorList>
    </citation>
    <scope>NUCLEOTIDE SEQUENCE [LARGE SCALE GENOMIC DNA]</scope>
    <source>
        <strain evidence="12">JCM 17808</strain>
    </source>
</reference>
<dbReference type="Gene3D" id="2.60.40.3780">
    <property type="match status" value="1"/>
</dbReference>
<dbReference type="SUPFAM" id="SSF141523">
    <property type="entry name" value="L,D-transpeptidase catalytic domain-like"/>
    <property type="match status" value="1"/>
</dbReference>
<dbReference type="Proteomes" id="UP001500642">
    <property type="component" value="Unassembled WGS sequence"/>
</dbReference>
<dbReference type="PANTHER" id="PTHR30582:SF2">
    <property type="entry name" value="L,D-TRANSPEPTIDASE YCIB-RELATED"/>
    <property type="match status" value="1"/>
</dbReference>
<evidence type="ECO:0000256" key="9">
    <source>
        <dbReference type="SAM" id="SignalP"/>
    </source>
</evidence>
<comment type="caution">
    <text evidence="11">The sequence shown here is derived from an EMBL/GenBank/DDBJ whole genome shotgun (WGS) entry which is preliminary data.</text>
</comment>
<feature type="active site" description="Nucleophile" evidence="7">
    <location>
        <position position="403"/>
    </location>
</feature>
<feature type="domain" description="L,D-TPase catalytic" evidence="10">
    <location>
        <begin position="310"/>
        <end position="427"/>
    </location>
</feature>
<keyword evidence="6 7" id="KW-0961">Cell wall biogenesis/degradation</keyword>
<dbReference type="InterPro" id="IPR005490">
    <property type="entry name" value="LD_TPept_cat_dom"/>
</dbReference>
<feature type="compositionally biased region" description="Low complexity" evidence="8">
    <location>
        <begin position="36"/>
        <end position="52"/>
    </location>
</feature>
<keyword evidence="3 7" id="KW-0133">Cell shape</keyword>
<evidence type="ECO:0000256" key="1">
    <source>
        <dbReference type="ARBA" id="ARBA00004752"/>
    </source>
</evidence>
<dbReference type="InterPro" id="IPR050979">
    <property type="entry name" value="LD-transpeptidase"/>
</dbReference>
<feature type="chain" id="PRO_5045746369" evidence="9">
    <location>
        <begin position="24"/>
        <end position="458"/>
    </location>
</feature>
<evidence type="ECO:0000256" key="2">
    <source>
        <dbReference type="ARBA" id="ARBA00022679"/>
    </source>
</evidence>
<feature type="signal peptide" evidence="9">
    <location>
        <begin position="1"/>
        <end position="23"/>
    </location>
</feature>
<dbReference type="CDD" id="cd16913">
    <property type="entry name" value="YkuD_like"/>
    <property type="match status" value="1"/>
</dbReference>
<name>A0ABP8J7C5_9MICO</name>
<evidence type="ECO:0000259" key="10">
    <source>
        <dbReference type="PROSITE" id="PS52029"/>
    </source>
</evidence>
<proteinExistence type="predicted"/>
<gene>
    <name evidence="11" type="ORF">GCM10023167_09150</name>
</gene>
<feature type="active site" description="Proton donor/acceptor" evidence="7">
    <location>
        <position position="385"/>
    </location>
</feature>
<accession>A0ABP8J7C5</accession>
<evidence type="ECO:0000313" key="11">
    <source>
        <dbReference type="EMBL" id="GAA4386340.1"/>
    </source>
</evidence>
<comment type="pathway">
    <text evidence="1 7">Cell wall biogenesis; peptidoglycan biosynthesis.</text>
</comment>
<keyword evidence="5" id="KW-0012">Acyltransferase</keyword>
<feature type="compositionally biased region" description="Polar residues" evidence="8">
    <location>
        <begin position="24"/>
        <end position="34"/>
    </location>
</feature>
<dbReference type="PROSITE" id="PS51257">
    <property type="entry name" value="PROKAR_LIPOPROTEIN"/>
    <property type="match status" value="1"/>
</dbReference>
<evidence type="ECO:0000256" key="5">
    <source>
        <dbReference type="ARBA" id="ARBA00023315"/>
    </source>
</evidence>
<evidence type="ECO:0000256" key="4">
    <source>
        <dbReference type="ARBA" id="ARBA00022984"/>
    </source>
</evidence>
<keyword evidence="9" id="KW-0732">Signal</keyword>
<feature type="region of interest" description="Disordered" evidence="8">
    <location>
        <begin position="23"/>
        <end position="109"/>
    </location>
</feature>
<dbReference type="InterPro" id="IPR041280">
    <property type="entry name" value="Big_10"/>
</dbReference>
<evidence type="ECO:0000256" key="6">
    <source>
        <dbReference type="ARBA" id="ARBA00023316"/>
    </source>
</evidence>
<dbReference type="InterPro" id="IPR038063">
    <property type="entry name" value="Transpep_catalytic_dom"/>
</dbReference>
<keyword evidence="2" id="KW-0808">Transferase</keyword>
<dbReference type="Gene3D" id="2.60.40.3710">
    <property type="match status" value="1"/>
</dbReference>
<keyword evidence="4 7" id="KW-0573">Peptidoglycan synthesis</keyword>
<dbReference type="RefSeq" id="WP_345030247.1">
    <property type="nucleotide sequence ID" value="NZ_BAABGL010000004.1"/>
</dbReference>
<dbReference type="Gene3D" id="2.40.440.10">
    <property type="entry name" value="L,D-transpeptidase catalytic domain-like"/>
    <property type="match status" value="1"/>
</dbReference>
<evidence type="ECO:0000256" key="3">
    <source>
        <dbReference type="ARBA" id="ARBA00022960"/>
    </source>
</evidence>
<keyword evidence="12" id="KW-1185">Reference proteome</keyword>
<protein>
    <submittedName>
        <fullName evidence="11">Ig-like domain-containing protein</fullName>
    </submittedName>
</protein>
<dbReference type="Pfam" id="PF03734">
    <property type="entry name" value="YkuD"/>
    <property type="match status" value="1"/>
</dbReference>
<dbReference type="EMBL" id="BAABGL010000004">
    <property type="protein sequence ID" value="GAA4386340.1"/>
    <property type="molecule type" value="Genomic_DNA"/>
</dbReference>
<evidence type="ECO:0000256" key="7">
    <source>
        <dbReference type="PROSITE-ProRule" id="PRU01373"/>
    </source>
</evidence>
<dbReference type="Pfam" id="PF17964">
    <property type="entry name" value="Big_10"/>
    <property type="match status" value="1"/>
</dbReference>